<dbReference type="Pfam" id="PF00300">
    <property type="entry name" value="His_Phos_1"/>
    <property type="match status" value="1"/>
</dbReference>
<comment type="caution">
    <text evidence="1">The sequence shown here is derived from an EMBL/GenBank/DDBJ whole genome shotgun (WGS) entry which is preliminary data.</text>
</comment>
<evidence type="ECO:0000313" key="1">
    <source>
        <dbReference type="EMBL" id="GGW61172.1"/>
    </source>
</evidence>
<protein>
    <submittedName>
        <fullName evidence="1">Phosphoglycerate mutase</fullName>
    </submittedName>
</protein>
<dbReference type="Proteomes" id="UP000634667">
    <property type="component" value="Unassembled WGS sequence"/>
</dbReference>
<dbReference type="SUPFAM" id="SSF53254">
    <property type="entry name" value="Phosphoglycerate mutase-like"/>
    <property type="match status" value="1"/>
</dbReference>
<dbReference type="InterPro" id="IPR013078">
    <property type="entry name" value="His_Pase_superF_clade-1"/>
</dbReference>
<dbReference type="RefSeq" id="WP_189482427.1">
    <property type="nucleotide sequence ID" value="NZ_BMYR01000006.1"/>
</dbReference>
<name>A0ABQ2WKI7_9ALTE</name>
<dbReference type="InterPro" id="IPR029033">
    <property type="entry name" value="His_PPase_superfam"/>
</dbReference>
<proteinExistence type="predicted"/>
<organism evidence="1 2">
    <name type="scientific">Alishewanella tabrizica</name>
    <dbReference type="NCBI Taxonomy" id="671278"/>
    <lineage>
        <taxon>Bacteria</taxon>
        <taxon>Pseudomonadati</taxon>
        <taxon>Pseudomonadota</taxon>
        <taxon>Gammaproteobacteria</taxon>
        <taxon>Alteromonadales</taxon>
        <taxon>Alteromonadaceae</taxon>
        <taxon>Alishewanella</taxon>
    </lineage>
</organism>
<sequence length="191" mass="20413">MLNTHIVKRFIFLLSLIFITLGVKATDEPTAWQAWLNGEAIVLMRHALAPGTGDPAGFQLEDCATQRNLNAQGRTQAKAWGEMLQHHAAGPVAIYSSQWCRCLETAQLFGLGNVQPLAALNSFFAGRGNGQQQTAALITRFSDAKVAQPTVLVSHQVNITALTGIFPASAEAIIIALPLSQPATILATISP</sequence>
<reference evidence="2" key="1">
    <citation type="journal article" date="2019" name="Int. J. Syst. Evol. Microbiol.">
        <title>The Global Catalogue of Microorganisms (GCM) 10K type strain sequencing project: providing services to taxonomists for standard genome sequencing and annotation.</title>
        <authorList>
            <consortium name="The Broad Institute Genomics Platform"/>
            <consortium name="The Broad Institute Genome Sequencing Center for Infectious Disease"/>
            <person name="Wu L."/>
            <person name="Ma J."/>
        </authorList>
    </citation>
    <scope>NUCLEOTIDE SEQUENCE [LARGE SCALE GENOMIC DNA]</scope>
    <source>
        <strain evidence="2">KCTC 23723</strain>
    </source>
</reference>
<keyword evidence="2" id="KW-1185">Reference proteome</keyword>
<evidence type="ECO:0000313" key="2">
    <source>
        <dbReference type="Proteomes" id="UP000634667"/>
    </source>
</evidence>
<accession>A0ABQ2WKI7</accession>
<gene>
    <name evidence="1" type="ORF">GCM10008111_16660</name>
</gene>
<dbReference type="CDD" id="cd07040">
    <property type="entry name" value="HP"/>
    <property type="match status" value="1"/>
</dbReference>
<dbReference type="EMBL" id="BMYR01000006">
    <property type="protein sequence ID" value="GGW61172.1"/>
    <property type="molecule type" value="Genomic_DNA"/>
</dbReference>
<dbReference type="Gene3D" id="3.40.50.1240">
    <property type="entry name" value="Phosphoglycerate mutase-like"/>
    <property type="match status" value="1"/>
</dbReference>